<reference evidence="5" key="1">
    <citation type="submission" date="2010-07" db="EMBL/GenBank/DDBJ databases">
        <title>The genome sequence of Gaeumannomyces graminis var. tritici strain R3-111a-1.</title>
        <authorList>
            <consortium name="The Broad Institute Genome Sequencing Platform"/>
            <person name="Ma L.-J."/>
            <person name="Dead R."/>
            <person name="Young S."/>
            <person name="Zeng Q."/>
            <person name="Koehrsen M."/>
            <person name="Alvarado L."/>
            <person name="Berlin A."/>
            <person name="Chapman S.B."/>
            <person name="Chen Z."/>
            <person name="Freedman E."/>
            <person name="Gellesch M."/>
            <person name="Goldberg J."/>
            <person name="Griggs A."/>
            <person name="Gujja S."/>
            <person name="Heilman E.R."/>
            <person name="Heiman D."/>
            <person name="Hepburn T."/>
            <person name="Howarth C."/>
            <person name="Jen D."/>
            <person name="Larson L."/>
            <person name="Mehta T."/>
            <person name="Neiman D."/>
            <person name="Pearson M."/>
            <person name="Roberts A."/>
            <person name="Saif S."/>
            <person name="Shea T."/>
            <person name="Shenoy N."/>
            <person name="Sisk P."/>
            <person name="Stolte C."/>
            <person name="Sykes S."/>
            <person name="Walk T."/>
            <person name="White J."/>
            <person name="Yandava C."/>
            <person name="Haas B."/>
            <person name="Nusbaum C."/>
            <person name="Birren B."/>
        </authorList>
    </citation>
    <scope>NUCLEOTIDE SEQUENCE [LARGE SCALE GENOMIC DNA]</scope>
    <source>
        <strain evidence="5">R3-111a-1</strain>
    </source>
</reference>
<dbReference type="Proteomes" id="UP000006039">
    <property type="component" value="Unassembled WGS sequence"/>
</dbReference>
<feature type="region of interest" description="Disordered" evidence="1">
    <location>
        <begin position="393"/>
        <end position="426"/>
    </location>
</feature>
<feature type="domain" description="Oxidoreductase acuF-like C2H2 type zinc-finger" evidence="2">
    <location>
        <begin position="286"/>
        <end position="314"/>
    </location>
</feature>
<feature type="region of interest" description="Disordered" evidence="1">
    <location>
        <begin position="130"/>
        <end position="165"/>
    </location>
</feature>
<protein>
    <recommendedName>
        <fullName evidence="2">Oxidoreductase acuF-like C2H2 type zinc-finger domain-containing protein</fullName>
    </recommendedName>
</protein>
<reference evidence="4" key="4">
    <citation type="journal article" date="2015" name="G3 (Bethesda)">
        <title>Genome sequences of three phytopathogenic species of the Magnaporthaceae family of fungi.</title>
        <authorList>
            <person name="Okagaki L.H."/>
            <person name="Nunes C.C."/>
            <person name="Sailsbery J."/>
            <person name="Clay B."/>
            <person name="Brown D."/>
            <person name="John T."/>
            <person name="Oh Y."/>
            <person name="Young N."/>
            <person name="Fitzgerald M."/>
            <person name="Haas B.J."/>
            <person name="Zeng Q."/>
            <person name="Young S."/>
            <person name="Adiconis X."/>
            <person name="Fan L."/>
            <person name="Levin J.Z."/>
            <person name="Mitchell T.K."/>
            <person name="Okubara P.A."/>
            <person name="Farman M.L."/>
            <person name="Kohn L.M."/>
            <person name="Birren B."/>
            <person name="Ma L.-J."/>
            <person name="Dean R.A."/>
        </authorList>
    </citation>
    <scope>NUCLEOTIDE SEQUENCE</scope>
    <source>
        <strain evidence="4">R3-111a-1</strain>
    </source>
</reference>
<dbReference type="EMBL" id="GL385395">
    <property type="protein sequence ID" value="EJT80600.1"/>
    <property type="molecule type" value="Genomic_DNA"/>
</dbReference>
<name>J3NH57_GAET3</name>
<dbReference type="RefSeq" id="XP_009216609.1">
    <property type="nucleotide sequence ID" value="XM_009218345.1"/>
</dbReference>
<dbReference type="InterPro" id="IPR058925">
    <property type="entry name" value="zf-C2H2_AcuF"/>
</dbReference>
<dbReference type="EnsemblFungi" id="EJT80600">
    <property type="protein sequence ID" value="EJT80600"/>
    <property type="gene ID" value="GGTG_00595"/>
</dbReference>
<dbReference type="OrthoDB" id="610608at2759"/>
<evidence type="ECO:0000256" key="1">
    <source>
        <dbReference type="SAM" id="MobiDB-lite"/>
    </source>
</evidence>
<evidence type="ECO:0000313" key="4">
    <source>
        <dbReference type="EnsemblFungi" id="EJT80600"/>
    </source>
</evidence>
<evidence type="ECO:0000313" key="5">
    <source>
        <dbReference type="Proteomes" id="UP000006039"/>
    </source>
</evidence>
<dbReference type="HOGENOM" id="CLU_493500_0_0_1"/>
<dbReference type="PANTHER" id="PTHR35391">
    <property type="entry name" value="C2H2-TYPE DOMAIN-CONTAINING PROTEIN-RELATED"/>
    <property type="match status" value="1"/>
</dbReference>
<dbReference type="VEuPathDB" id="FungiDB:GGTG_00595"/>
<dbReference type="PANTHER" id="PTHR35391:SF7">
    <property type="entry name" value="C2H2-TYPE DOMAIN-CONTAINING PROTEIN"/>
    <property type="match status" value="1"/>
</dbReference>
<organism evidence="3">
    <name type="scientific">Gaeumannomyces tritici (strain R3-111a-1)</name>
    <name type="common">Wheat and barley take-all root rot fungus</name>
    <name type="synonym">Gaeumannomyces graminis var. tritici</name>
    <dbReference type="NCBI Taxonomy" id="644352"/>
    <lineage>
        <taxon>Eukaryota</taxon>
        <taxon>Fungi</taxon>
        <taxon>Dikarya</taxon>
        <taxon>Ascomycota</taxon>
        <taxon>Pezizomycotina</taxon>
        <taxon>Sordariomycetes</taxon>
        <taxon>Sordariomycetidae</taxon>
        <taxon>Magnaporthales</taxon>
        <taxon>Magnaporthaceae</taxon>
        <taxon>Gaeumannomyces</taxon>
    </lineage>
</organism>
<proteinExistence type="predicted"/>
<dbReference type="AlphaFoldDB" id="J3NH57"/>
<sequence>MPSEICNSLRRSYETLMLWDDAYKVSDGGLDSVLALSSTVRSLTSKSLRRIAEQLIKGPASLPQADSLTPHVEALQEASEQSARSEANDYAFESSDDDSSVSTDIPDWKDPSEVSKNLAAHAECLMGMDLLYKNPPPDPKPDNTTMRSIGVKSAGDDQASSPVDTEWKDWSADQIYRDRISQRFPCAQESLVARLGHASMTRYLRCKNKRDGDDAHPATDAEVEAAAVNATAAPSKKWKDSGVGTSLGLQPSDHIFARYAKTVMSYGQGNEKTRRIPSLSDEARKGEPFECFICGKQIVAFNDVAWKQHLLSDLQPYICLEVSCQQSDVFETRDSWISHLGSKHYQDWAGAPCPLCGEQMKDGLVAITDHLRYHLEELALACGPSIVGSDPDPSVVGSNSAQALEEEQEPKRQSGRPPLLSCPYRKRNPQRFNIRDHESCATQGHLNMSRLKRHIKSYHRLSFPKNRCLRCQVQFETATRLKEHQTQIGICTVATSQQDREDGIDREVEDCINGRRESFKIKTWEELWRVLFPTDAQVPGSEFVPVVESFEV</sequence>
<reference evidence="3" key="2">
    <citation type="submission" date="2010-07" db="EMBL/GenBank/DDBJ databases">
        <authorList>
            <consortium name="The Broad Institute Genome Sequencing Platform"/>
            <consortium name="Broad Institute Genome Sequencing Center for Infectious Disease"/>
            <person name="Ma L.-J."/>
            <person name="Dead R."/>
            <person name="Young S."/>
            <person name="Zeng Q."/>
            <person name="Koehrsen M."/>
            <person name="Alvarado L."/>
            <person name="Berlin A."/>
            <person name="Chapman S.B."/>
            <person name="Chen Z."/>
            <person name="Freedman E."/>
            <person name="Gellesch M."/>
            <person name="Goldberg J."/>
            <person name="Griggs A."/>
            <person name="Gujja S."/>
            <person name="Heilman E.R."/>
            <person name="Heiman D."/>
            <person name="Hepburn T."/>
            <person name="Howarth C."/>
            <person name="Jen D."/>
            <person name="Larson L."/>
            <person name="Mehta T."/>
            <person name="Neiman D."/>
            <person name="Pearson M."/>
            <person name="Roberts A."/>
            <person name="Saif S."/>
            <person name="Shea T."/>
            <person name="Shenoy N."/>
            <person name="Sisk P."/>
            <person name="Stolte C."/>
            <person name="Sykes S."/>
            <person name="Walk T."/>
            <person name="White J."/>
            <person name="Yandava C."/>
            <person name="Haas B."/>
            <person name="Nusbaum C."/>
            <person name="Birren B."/>
        </authorList>
    </citation>
    <scope>NUCLEOTIDE SEQUENCE</scope>
    <source>
        <strain evidence="3">R3-111a-1</strain>
    </source>
</reference>
<dbReference type="Pfam" id="PF26082">
    <property type="entry name" value="zf-C2H2_AcuF"/>
    <property type="match status" value="1"/>
</dbReference>
<evidence type="ECO:0000259" key="2">
    <source>
        <dbReference type="Pfam" id="PF26082"/>
    </source>
</evidence>
<feature type="region of interest" description="Disordered" evidence="1">
    <location>
        <begin position="75"/>
        <end position="112"/>
    </location>
</feature>
<reference evidence="4" key="5">
    <citation type="submission" date="2018-04" db="UniProtKB">
        <authorList>
            <consortium name="EnsemblFungi"/>
        </authorList>
    </citation>
    <scope>IDENTIFICATION</scope>
    <source>
        <strain evidence="4">R3-111a-1</strain>
    </source>
</reference>
<accession>J3NH57</accession>
<evidence type="ECO:0000313" key="3">
    <source>
        <dbReference type="EMBL" id="EJT80600.1"/>
    </source>
</evidence>
<keyword evidence="5" id="KW-1185">Reference proteome</keyword>
<gene>
    <name evidence="4" type="primary">20341053</name>
    <name evidence="3" type="ORF">GGTG_00595</name>
</gene>
<dbReference type="eggNOG" id="ENOG502SQ11">
    <property type="taxonomic scope" value="Eukaryota"/>
</dbReference>
<dbReference type="GeneID" id="20341053"/>
<reference evidence="3" key="3">
    <citation type="submission" date="2010-09" db="EMBL/GenBank/DDBJ databases">
        <title>Annotation of Gaeumannomyces graminis var. tritici R3-111a-1.</title>
        <authorList>
            <consortium name="The Broad Institute Genome Sequencing Platform"/>
            <person name="Ma L.-J."/>
            <person name="Dead R."/>
            <person name="Young S.K."/>
            <person name="Zeng Q."/>
            <person name="Gargeya S."/>
            <person name="Fitzgerald M."/>
            <person name="Haas B."/>
            <person name="Abouelleil A."/>
            <person name="Alvarado L."/>
            <person name="Arachchi H.M."/>
            <person name="Berlin A."/>
            <person name="Brown A."/>
            <person name="Chapman S.B."/>
            <person name="Chen Z."/>
            <person name="Dunbar C."/>
            <person name="Freedman E."/>
            <person name="Gearin G."/>
            <person name="Gellesch M."/>
            <person name="Goldberg J."/>
            <person name="Griggs A."/>
            <person name="Gujja S."/>
            <person name="Heiman D."/>
            <person name="Howarth C."/>
            <person name="Larson L."/>
            <person name="Lui A."/>
            <person name="MacDonald P.J.P."/>
            <person name="Mehta T."/>
            <person name="Montmayeur A."/>
            <person name="Murphy C."/>
            <person name="Neiman D."/>
            <person name="Pearson M."/>
            <person name="Priest M."/>
            <person name="Roberts A."/>
            <person name="Saif S."/>
            <person name="Shea T."/>
            <person name="Shenoy N."/>
            <person name="Sisk P."/>
            <person name="Stolte C."/>
            <person name="Sykes S."/>
            <person name="Yandava C."/>
            <person name="Wortman J."/>
            <person name="Nusbaum C."/>
            <person name="Birren B."/>
        </authorList>
    </citation>
    <scope>NUCLEOTIDE SEQUENCE</scope>
    <source>
        <strain evidence="3">R3-111a-1</strain>
    </source>
</reference>
<dbReference type="STRING" id="644352.J3NH57"/>